<proteinExistence type="predicted"/>
<dbReference type="AlphaFoldDB" id="A0A4R4Y9J2"/>
<name>A0A4R4Y9J2_9PSEU</name>
<dbReference type="RefSeq" id="WP_132492424.1">
    <property type="nucleotide sequence ID" value="NZ_SMKW01000061.1"/>
</dbReference>
<keyword evidence="2" id="KW-1185">Reference proteome</keyword>
<sequence length="118" mass="12488">MLACADEPRDLRLHLSVGRYERSMVDDTRELHGHRVALTAWAGTSSSAGAGASRTACRNSLAPEDLVDAVALAELGQLPGVGEEVGGRWFPTSTNRRGSLGSAGRRAWAIPAVTSMSR</sequence>
<accession>A0A4R4Y9J2</accession>
<gene>
    <name evidence="1" type="ORF">E1288_33495</name>
</gene>
<comment type="caution">
    <text evidence="1">The sequence shown here is derived from an EMBL/GenBank/DDBJ whole genome shotgun (WGS) entry which is preliminary data.</text>
</comment>
<dbReference type="Proteomes" id="UP000294947">
    <property type="component" value="Unassembled WGS sequence"/>
</dbReference>
<protein>
    <submittedName>
        <fullName evidence="1">Uncharacterized protein</fullName>
    </submittedName>
</protein>
<dbReference type="EMBL" id="SMKW01000061">
    <property type="protein sequence ID" value="TDD41181.1"/>
    <property type="molecule type" value="Genomic_DNA"/>
</dbReference>
<evidence type="ECO:0000313" key="2">
    <source>
        <dbReference type="Proteomes" id="UP000294947"/>
    </source>
</evidence>
<reference evidence="1 2" key="1">
    <citation type="submission" date="2019-03" db="EMBL/GenBank/DDBJ databases">
        <title>Draft genome sequences of novel Actinobacteria.</title>
        <authorList>
            <person name="Sahin N."/>
            <person name="Ay H."/>
            <person name="Saygin H."/>
        </authorList>
    </citation>
    <scope>NUCLEOTIDE SEQUENCE [LARGE SCALE GENOMIC DNA]</scope>
    <source>
        <strain evidence="1 2">7K502</strain>
    </source>
</reference>
<organism evidence="1 2">
    <name type="scientific">Saccharopolyspora elongata</name>
    <dbReference type="NCBI Taxonomy" id="2530387"/>
    <lineage>
        <taxon>Bacteria</taxon>
        <taxon>Bacillati</taxon>
        <taxon>Actinomycetota</taxon>
        <taxon>Actinomycetes</taxon>
        <taxon>Pseudonocardiales</taxon>
        <taxon>Pseudonocardiaceae</taxon>
        <taxon>Saccharopolyspora</taxon>
    </lineage>
</organism>
<evidence type="ECO:0000313" key="1">
    <source>
        <dbReference type="EMBL" id="TDD41181.1"/>
    </source>
</evidence>